<dbReference type="AlphaFoldDB" id="A0A0V0Y3R2"/>
<name>A0A0V0Y3R2_TRIPS</name>
<dbReference type="Proteomes" id="UP000054815">
    <property type="component" value="Unassembled WGS sequence"/>
</dbReference>
<comment type="caution">
    <text evidence="2">The sequence shown here is derived from an EMBL/GenBank/DDBJ whole genome shotgun (WGS) entry which is preliminary data.</text>
</comment>
<accession>A0A0V0Y3R2</accession>
<evidence type="ECO:0000313" key="2">
    <source>
        <dbReference type="EMBL" id="KRX94915.1"/>
    </source>
</evidence>
<feature type="compositionally biased region" description="Basic and acidic residues" evidence="1">
    <location>
        <begin position="10"/>
        <end position="19"/>
    </location>
</feature>
<evidence type="ECO:0000313" key="3">
    <source>
        <dbReference type="Proteomes" id="UP000054815"/>
    </source>
</evidence>
<proteinExistence type="predicted"/>
<feature type="region of interest" description="Disordered" evidence="1">
    <location>
        <begin position="1"/>
        <end position="22"/>
    </location>
</feature>
<sequence>MDNDDDDDNRDGGSDRDDGNAVQHVKRSVWKFLYKSNMMQDATGGLMSFAIPNAYIKLITVPSC</sequence>
<gene>
    <name evidence="2" type="ORF">T4E_34</name>
</gene>
<evidence type="ECO:0000256" key="1">
    <source>
        <dbReference type="SAM" id="MobiDB-lite"/>
    </source>
</evidence>
<organism evidence="2 3">
    <name type="scientific">Trichinella pseudospiralis</name>
    <name type="common">Parasitic roundworm</name>
    <dbReference type="NCBI Taxonomy" id="6337"/>
    <lineage>
        <taxon>Eukaryota</taxon>
        <taxon>Metazoa</taxon>
        <taxon>Ecdysozoa</taxon>
        <taxon>Nematoda</taxon>
        <taxon>Enoplea</taxon>
        <taxon>Dorylaimia</taxon>
        <taxon>Trichinellida</taxon>
        <taxon>Trichinellidae</taxon>
        <taxon>Trichinella</taxon>
    </lineage>
</organism>
<protein>
    <submittedName>
        <fullName evidence="2">Uncharacterized protein</fullName>
    </submittedName>
</protein>
<dbReference type="EMBL" id="JYDU01000064">
    <property type="protein sequence ID" value="KRX94915.1"/>
    <property type="molecule type" value="Genomic_DNA"/>
</dbReference>
<reference evidence="2 3" key="1">
    <citation type="submission" date="2015-01" db="EMBL/GenBank/DDBJ databases">
        <title>Evolution of Trichinella species and genotypes.</title>
        <authorList>
            <person name="Korhonen P.K."/>
            <person name="Edoardo P."/>
            <person name="Giuseppe L.R."/>
            <person name="Gasser R.B."/>
        </authorList>
    </citation>
    <scope>NUCLEOTIDE SEQUENCE [LARGE SCALE GENOMIC DNA]</scope>
    <source>
        <strain evidence="2">ISS141</strain>
    </source>
</reference>